<sequence length="516" mass="59510">MNLWNAYTAKQGCVPPYKSCLQERGFGPQTSILSVRSWRRHWSRSTPITSGIQRWRAHLSRHEQRNVAALSHYDDIMSTCDDLLDVPGLRKDWRLTTWHKILSMRIDEYILNYLTSMKNFWYGIVQGDSEALQKVDEATVKALELMAPGACRVDARTLHCQLDSGHIFGAFNGREREEIWVRVLDFTSDRLVPTFSSFFEDLNWFKHPIDCVRRLIHLGPRETIVSALGRMFSDLNQQAGYCVIQRSEHTFVSAPGNRANRLDWGIRQIFISAMRNYPDMAPRPKKRDLLAKPKTKEADTTGLFEFAVLAHRLGFESPEIHELMDSPPPLSASKEHVTFVDDANPDTKVKRCGTPYGKHHQKDRRLLFLENLHNASIQELGEMSSWFVRRSSYLAFFGKLARTFPLGVVTGTANSEQARETVQKEDRRQAALSAREGLEQHRTVRKTGKSRPSAPSKSYSSSLAQNFRYLELNLIRKCMRRLKRIEDLVRRCSKKWNKRTLCRARKRGMPKSNTVA</sequence>
<proteinExistence type="predicted"/>
<dbReference type="EMBL" id="JAJGCB010000045">
    <property type="protein sequence ID" value="KAJ8986318.1"/>
    <property type="molecule type" value="Genomic_DNA"/>
</dbReference>
<dbReference type="AlphaFoldDB" id="A0AAN6EJI2"/>
<accession>A0AAN6EJI2</accession>
<feature type="compositionally biased region" description="Low complexity" evidence="1">
    <location>
        <begin position="450"/>
        <end position="459"/>
    </location>
</feature>
<evidence type="ECO:0000313" key="2">
    <source>
        <dbReference type="EMBL" id="KAJ8986318.1"/>
    </source>
</evidence>
<dbReference type="Pfam" id="PF12520">
    <property type="entry name" value="DUF3723"/>
    <property type="match status" value="2"/>
</dbReference>
<evidence type="ECO:0000313" key="3">
    <source>
        <dbReference type="Proteomes" id="UP001161757"/>
    </source>
</evidence>
<name>A0AAN6EJI2_EXODE</name>
<comment type="caution">
    <text evidence="2">The sequence shown here is derived from an EMBL/GenBank/DDBJ whole genome shotgun (WGS) entry which is preliminary data.</text>
</comment>
<organism evidence="2 3">
    <name type="scientific">Exophiala dermatitidis</name>
    <name type="common">Black yeast-like fungus</name>
    <name type="synonym">Wangiella dermatitidis</name>
    <dbReference type="NCBI Taxonomy" id="5970"/>
    <lineage>
        <taxon>Eukaryota</taxon>
        <taxon>Fungi</taxon>
        <taxon>Dikarya</taxon>
        <taxon>Ascomycota</taxon>
        <taxon>Pezizomycotina</taxon>
        <taxon>Eurotiomycetes</taxon>
        <taxon>Chaetothyriomycetidae</taxon>
        <taxon>Chaetothyriales</taxon>
        <taxon>Herpotrichiellaceae</taxon>
        <taxon>Exophiala</taxon>
    </lineage>
</organism>
<protein>
    <submittedName>
        <fullName evidence="2">Uncharacterized protein</fullName>
    </submittedName>
</protein>
<gene>
    <name evidence="2" type="ORF">HRR80_009584</name>
</gene>
<evidence type="ECO:0000256" key="1">
    <source>
        <dbReference type="SAM" id="MobiDB-lite"/>
    </source>
</evidence>
<reference evidence="2" key="1">
    <citation type="submission" date="2023-01" db="EMBL/GenBank/DDBJ databases">
        <title>Exophiala dermititidis isolated from Cystic Fibrosis Patient.</title>
        <authorList>
            <person name="Kurbessoian T."/>
            <person name="Crocker A."/>
            <person name="Murante D."/>
            <person name="Hogan D.A."/>
            <person name="Stajich J.E."/>
        </authorList>
    </citation>
    <scope>NUCLEOTIDE SEQUENCE</scope>
    <source>
        <strain evidence="2">Ex8</strain>
    </source>
</reference>
<feature type="region of interest" description="Disordered" evidence="1">
    <location>
        <begin position="433"/>
        <end position="459"/>
    </location>
</feature>
<dbReference type="Proteomes" id="UP001161757">
    <property type="component" value="Unassembled WGS sequence"/>
</dbReference>
<dbReference type="InterPro" id="IPR022198">
    <property type="entry name" value="DUF3723"/>
</dbReference>